<evidence type="ECO:0000256" key="3">
    <source>
        <dbReference type="ARBA" id="ARBA00011738"/>
    </source>
</evidence>
<comment type="subunit">
    <text evidence="3">Homodimer.</text>
</comment>
<accession>A0ABS7S5J5</accession>
<evidence type="ECO:0000256" key="5">
    <source>
        <dbReference type="ARBA" id="ARBA00022491"/>
    </source>
</evidence>
<comment type="similarity">
    <text evidence="2">Belongs to the DtxR/MntR family.</text>
</comment>
<dbReference type="SUPFAM" id="SSF46785">
    <property type="entry name" value="Winged helix' DNA-binding domain"/>
    <property type="match status" value="1"/>
</dbReference>
<dbReference type="InterPro" id="IPR036390">
    <property type="entry name" value="WH_DNA-bd_sf"/>
</dbReference>
<dbReference type="Gene3D" id="1.10.10.10">
    <property type="entry name" value="Winged helix-like DNA-binding domain superfamily/Winged helix DNA-binding domain"/>
    <property type="match status" value="1"/>
</dbReference>
<dbReference type="InterPro" id="IPR050536">
    <property type="entry name" value="DtxR_MntR_Metal-Reg"/>
</dbReference>
<dbReference type="Gene3D" id="1.10.60.10">
    <property type="entry name" value="Iron dependent repressor, metal binding and dimerisation domain"/>
    <property type="match status" value="1"/>
</dbReference>
<evidence type="ECO:0000256" key="11">
    <source>
        <dbReference type="ARBA" id="ARBA00032593"/>
    </source>
</evidence>
<evidence type="ECO:0000313" key="14">
    <source>
        <dbReference type="Proteomes" id="UP000826651"/>
    </source>
</evidence>
<keyword evidence="8" id="KW-0010">Activator</keyword>
<evidence type="ECO:0000259" key="12">
    <source>
        <dbReference type="PROSITE" id="PS50944"/>
    </source>
</evidence>
<name>A0ABS7S5J5_9MICO</name>
<dbReference type="SUPFAM" id="SSF47979">
    <property type="entry name" value="Iron-dependent repressor protein, dimerization domain"/>
    <property type="match status" value="1"/>
</dbReference>
<dbReference type="InterPro" id="IPR036421">
    <property type="entry name" value="Fe_dep_repressor_sf"/>
</dbReference>
<dbReference type="Pfam" id="PF02742">
    <property type="entry name" value="Fe_dep_repr_C"/>
    <property type="match status" value="1"/>
</dbReference>
<keyword evidence="5" id="KW-0678">Repressor</keyword>
<evidence type="ECO:0000256" key="7">
    <source>
        <dbReference type="ARBA" id="ARBA00023125"/>
    </source>
</evidence>
<evidence type="ECO:0000256" key="10">
    <source>
        <dbReference type="ARBA" id="ARBA00023211"/>
    </source>
</evidence>
<evidence type="ECO:0000256" key="2">
    <source>
        <dbReference type="ARBA" id="ARBA00007871"/>
    </source>
</evidence>
<dbReference type="SMART" id="SM00529">
    <property type="entry name" value="HTH_DTXR"/>
    <property type="match status" value="1"/>
</dbReference>
<dbReference type="InterPro" id="IPR022687">
    <property type="entry name" value="HTH_DTXR"/>
</dbReference>
<protein>
    <recommendedName>
        <fullName evidence="11">Manganese transport regulator</fullName>
    </recommendedName>
</protein>
<comment type="caution">
    <text evidence="13">The sequence shown here is derived from an EMBL/GenBank/DDBJ whole genome shotgun (WGS) entry which is preliminary data.</text>
</comment>
<comment type="subcellular location">
    <subcellularLocation>
        <location evidence="1">Cytoplasm</location>
    </subcellularLocation>
</comment>
<proteinExistence type="inferred from homology"/>
<dbReference type="PROSITE" id="PS50944">
    <property type="entry name" value="HTH_DTXR"/>
    <property type="match status" value="1"/>
</dbReference>
<organism evidence="13 14">
    <name type="scientific">Occultella gossypii</name>
    <dbReference type="NCBI Taxonomy" id="2800820"/>
    <lineage>
        <taxon>Bacteria</taxon>
        <taxon>Bacillati</taxon>
        <taxon>Actinomycetota</taxon>
        <taxon>Actinomycetes</taxon>
        <taxon>Micrococcales</taxon>
        <taxon>Ruaniaceae</taxon>
        <taxon>Occultella</taxon>
    </lineage>
</organism>
<keyword evidence="9" id="KW-0804">Transcription</keyword>
<evidence type="ECO:0000256" key="9">
    <source>
        <dbReference type="ARBA" id="ARBA00023163"/>
    </source>
</evidence>
<feature type="domain" description="HTH dtxR-type" evidence="12">
    <location>
        <begin position="57"/>
        <end position="119"/>
    </location>
</feature>
<dbReference type="InterPro" id="IPR022689">
    <property type="entry name" value="Iron_dep_repressor"/>
</dbReference>
<dbReference type="Proteomes" id="UP000826651">
    <property type="component" value="Unassembled WGS sequence"/>
</dbReference>
<evidence type="ECO:0000256" key="4">
    <source>
        <dbReference type="ARBA" id="ARBA00022490"/>
    </source>
</evidence>
<keyword evidence="6" id="KW-0805">Transcription regulation</keyword>
<dbReference type="Pfam" id="PF04023">
    <property type="entry name" value="FeoA"/>
    <property type="match status" value="1"/>
</dbReference>
<dbReference type="CDD" id="cd00090">
    <property type="entry name" value="HTH_ARSR"/>
    <property type="match status" value="1"/>
</dbReference>
<dbReference type="EMBL" id="JAGSHT010000003">
    <property type="protein sequence ID" value="MBZ2195178.1"/>
    <property type="molecule type" value="Genomic_DNA"/>
</dbReference>
<evidence type="ECO:0000256" key="6">
    <source>
        <dbReference type="ARBA" id="ARBA00023015"/>
    </source>
</evidence>
<dbReference type="InterPro" id="IPR036388">
    <property type="entry name" value="WH-like_DNA-bd_sf"/>
</dbReference>
<keyword evidence="4" id="KW-0963">Cytoplasm</keyword>
<dbReference type="InterPro" id="IPR007167">
    <property type="entry name" value="Fe-transptr_FeoA-like"/>
</dbReference>
<dbReference type="Pfam" id="PF01325">
    <property type="entry name" value="Fe_dep_repress"/>
    <property type="match status" value="1"/>
</dbReference>
<dbReference type="RefSeq" id="WP_223402835.1">
    <property type="nucleotide sequence ID" value="NZ_JAGSHT010000003.1"/>
</dbReference>
<sequence>MNEPATAQQQFCAGLTLAPGVRCEHPDAGVAGALAPSAAEASVDGGSLRVDDVELPTSNVTQDYLKAIYNIGEWGPDGASTSELAARLGVGAPTVSENVQRLAGAGLVHYRPYRRVTLTVQGRRVALAMVRRHRLMETYLALQLGYGWDEVHDDAEQLEHSVSDRLLGRMDDVLGHPVRDPHGDPIPQPDGTVALPRAHRLDDVTPGQPVRIARISDAEPELLREISDHDLDLDTEIEAGAVDLSTEATAAIWVTRA</sequence>
<dbReference type="PANTHER" id="PTHR33238:SF11">
    <property type="entry name" value="TRANSCRIPTIONAL REGULATOR MNTR"/>
    <property type="match status" value="1"/>
</dbReference>
<keyword evidence="7" id="KW-0238">DNA-binding</keyword>
<reference evidence="13 14" key="1">
    <citation type="submission" date="2021-04" db="EMBL/GenBank/DDBJ databases">
        <title>Ruania sp. nov., isolated from sandy soil of mangrove forest.</title>
        <authorList>
            <person name="Ge X."/>
            <person name="Huang R."/>
            <person name="Liu W."/>
        </authorList>
    </citation>
    <scope>NUCLEOTIDE SEQUENCE [LARGE SCALE GENOMIC DNA]</scope>
    <source>
        <strain evidence="13 14">N2-46</strain>
    </source>
</reference>
<dbReference type="PANTHER" id="PTHR33238">
    <property type="entry name" value="IRON (METAL) DEPENDENT REPRESSOR, DTXR FAMILY"/>
    <property type="match status" value="1"/>
</dbReference>
<evidence type="ECO:0000313" key="13">
    <source>
        <dbReference type="EMBL" id="MBZ2195178.1"/>
    </source>
</evidence>
<evidence type="ECO:0000256" key="8">
    <source>
        <dbReference type="ARBA" id="ARBA00023159"/>
    </source>
</evidence>
<gene>
    <name evidence="13" type="ORF">KCQ71_03340</name>
</gene>
<evidence type="ECO:0000256" key="1">
    <source>
        <dbReference type="ARBA" id="ARBA00004496"/>
    </source>
</evidence>
<keyword evidence="14" id="KW-1185">Reference proteome</keyword>
<dbReference type="InterPro" id="IPR001367">
    <property type="entry name" value="Fe_dep_repressor"/>
</dbReference>
<dbReference type="InterPro" id="IPR011991">
    <property type="entry name" value="ArsR-like_HTH"/>
</dbReference>
<keyword evidence="10" id="KW-0464">Manganese</keyword>